<dbReference type="PANTHER" id="PTHR28254">
    <property type="entry name" value="CYTOCHROME B-C1 COMPLEX SUBUNIT 10"/>
    <property type="match status" value="1"/>
</dbReference>
<accession>A0A0L0NCQ5</accession>
<name>A0A0L0NCQ5_TOLOC</name>
<gene>
    <name evidence="1" type="ORF">TOPH_03588</name>
</gene>
<evidence type="ECO:0000313" key="2">
    <source>
        <dbReference type="Proteomes" id="UP000036947"/>
    </source>
</evidence>
<dbReference type="GO" id="GO:0005739">
    <property type="term" value="C:mitochondrion"/>
    <property type="evidence" value="ECO:0007669"/>
    <property type="project" value="GOC"/>
</dbReference>
<organism evidence="1 2">
    <name type="scientific">Tolypocladium ophioglossoides (strain CBS 100239)</name>
    <name type="common">Snaketongue truffleclub</name>
    <name type="synonym">Elaphocordyceps ophioglossoides</name>
    <dbReference type="NCBI Taxonomy" id="1163406"/>
    <lineage>
        <taxon>Eukaryota</taxon>
        <taxon>Fungi</taxon>
        <taxon>Dikarya</taxon>
        <taxon>Ascomycota</taxon>
        <taxon>Pezizomycotina</taxon>
        <taxon>Sordariomycetes</taxon>
        <taxon>Hypocreomycetidae</taxon>
        <taxon>Hypocreales</taxon>
        <taxon>Ophiocordycipitaceae</taxon>
        <taxon>Tolypocladium</taxon>
    </lineage>
</organism>
<dbReference type="InterPro" id="IPR019182">
    <property type="entry name" value="Cytochrome_b-c1_su10_fun"/>
</dbReference>
<dbReference type="Proteomes" id="UP000036947">
    <property type="component" value="Unassembled WGS sequence"/>
</dbReference>
<dbReference type="PANTHER" id="PTHR28254:SF1">
    <property type="entry name" value="CYTOCHROME B-C1 COMPLEX SUBUNIT 10, MITOCHONDRIAL"/>
    <property type="match status" value="1"/>
</dbReference>
<dbReference type="Pfam" id="PF09796">
    <property type="entry name" value="QCR10"/>
    <property type="match status" value="1"/>
</dbReference>
<dbReference type="STRING" id="1163406.A0A0L0NCQ5"/>
<evidence type="ECO:0000313" key="1">
    <source>
        <dbReference type="EMBL" id="KND91846.1"/>
    </source>
</evidence>
<dbReference type="OrthoDB" id="2391627at2759"/>
<protein>
    <recommendedName>
        <fullName evidence="3">Cytochrome b-c1 complex subunit 10</fullName>
    </recommendedName>
</protein>
<dbReference type="EMBL" id="LFRF01000007">
    <property type="protein sequence ID" value="KND91846.1"/>
    <property type="molecule type" value="Genomic_DNA"/>
</dbReference>
<dbReference type="AlphaFoldDB" id="A0A0L0NCQ5"/>
<proteinExistence type="predicted"/>
<comment type="caution">
    <text evidence="1">The sequence shown here is derived from an EMBL/GenBank/DDBJ whole genome shotgun (WGS) entry which is preliminary data.</text>
</comment>
<keyword evidence="2" id="KW-1185">Reference proteome</keyword>
<sequence>MFELDLYKPQATTIRPFPSANSRSRGDIIFGDELTSNFNMVSPTPLRAAEFKSAYGPKYHYQPNFNGWNKTALFRLGLKTAAFGGAGGVAALLFVSGIPRVKNDILQHIPVFGTLFVKEEVPASDNAF</sequence>
<dbReference type="GO" id="GO:0006122">
    <property type="term" value="P:mitochondrial electron transport, ubiquinol to cytochrome c"/>
    <property type="evidence" value="ECO:0007669"/>
    <property type="project" value="InterPro"/>
</dbReference>
<reference evidence="1 2" key="1">
    <citation type="journal article" date="2015" name="BMC Genomics">
        <title>The genome of the truffle-parasite Tolypocladium ophioglossoides and the evolution of antifungal peptaibiotics.</title>
        <authorList>
            <person name="Quandt C.A."/>
            <person name="Bushley K.E."/>
            <person name="Spatafora J.W."/>
        </authorList>
    </citation>
    <scope>NUCLEOTIDE SEQUENCE [LARGE SCALE GENOMIC DNA]</scope>
    <source>
        <strain evidence="1 2">CBS 100239</strain>
    </source>
</reference>
<evidence type="ECO:0008006" key="3">
    <source>
        <dbReference type="Google" id="ProtNLM"/>
    </source>
</evidence>